<dbReference type="Proteomes" id="UP000286208">
    <property type="component" value="Unassembled WGS sequence"/>
</dbReference>
<dbReference type="EMBL" id="RKLP01000001">
    <property type="protein sequence ID" value="RVW11284.1"/>
    <property type="molecule type" value="Genomic_DNA"/>
</dbReference>
<keyword evidence="1" id="KW-0812">Transmembrane</keyword>
<dbReference type="SUPFAM" id="SSF52833">
    <property type="entry name" value="Thioredoxin-like"/>
    <property type="match status" value="1"/>
</dbReference>
<keyword evidence="4" id="KW-1185">Reference proteome</keyword>
<dbReference type="AlphaFoldDB" id="A0A3S3EE07"/>
<dbReference type="InterPro" id="IPR012336">
    <property type="entry name" value="Thioredoxin-like_fold"/>
</dbReference>
<organism evidence="3 4">
    <name type="scientific">Prescottella agglutinans</name>
    <dbReference type="NCBI Taxonomy" id="1644129"/>
    <lineage>
        <taxon>Bacteria</taxon>
        <taxon>Bacillati</taxon>
        <taxon>Actinomycetota</taxon>
        <taxon>Actinomycetes</taxon>
        <taxon>Mycobacteriales</taxon>
        <taxon>Nocardiaceae</taxon>
        <taxon>Prescottella</taxon>
    </lineage>
</organism>
<evidence type="ECO:0000259" key="2">
    <source>
        <dbReference type="Pfam" id="PF13462"/>
    </source>
</evidence>
<name>A0A3S3EE07_9NOCA</name>
<feature type="transmembrane region" description="Helical" evidence="1">
    <location>
        <begin position="20"/>
        <end position="42"/>
    </location>
</feature>
<sequence length="249" mass="25893">MSSKKPKSVKYNPQPTSSKATYIVGGLAIVVIAALVIGGILLTKSSDEPRNAGYGAVQNSAVQVTMGDAGVVRLGLPDVTNTIDMFEDPMCPFCAQLEEKHGQEVAQAIDEGKLAVNYHILNFLNRLSASGDYSTRAVAASQCVAQTGDAIAYSKFHGELFSPANQPPENGKSDLSNEDLARLAKDAGANEAAVNCITSGERMQQAAADAETGRAALAASGATGTPAVVHNGQVIDALADENWVSQVSQ</sequence>
<evidence type="ECO:0000313" key="3">
    <source>
        <dbReference type="EMBL" id="RVW11284.1"/>
    </source>
</evidence>
<dbReference type="RefSeq" id="WP_127914398.1">
    <property type="nucleotide sequence ID" value="NZ_RKLP01000001.1"/>
</dbReference>
<accession>A0A3S3EE07</accession>
<keyword evidence="1" id="KW-1133">Transmembrane helix</keyword>
<gene>
    <name evidence="3" type="ORF">EGT67_02290</name>
</gene>
<reference evidence="3 4" key="1">
    <citation type="submission" date="2018-11" db="EMBL/GenBank/DDBJ databases">
        <title>Rhodococcus spongicola sp. nov. and Rhodococcus xishaensis sp. nov. from marine sponges.</title>
        <authorList>
            <person name="Li L."/>
            <person name="Lin H.W."/>
        </authorList>
    </citation>
    <scope>NUCLEOTIDE SEQUENCE [LARGE SCALE GENOMIC DNA]</scope>
    <source>
        <strain evidence="3 4">CCTCC AB2014297</strain>
    </source>
</reference>
<dbReference type="OrthoDB" id="117402at2"/>
<keyword evidence="1" id="KW-0472">Membrane</keyword>
<dbReference type="Gene3D" id="3.40.30.10">
    <property type="entry name" value="Glutaredoxin"/>
    <property type="match status" value="1"/>
</dbReference>
<protein>
    <submittedName>
        <fullName evidence="3">DsbA family protein</fullName>
    </submittedName>
</protein>
<evidence type="ECO:0000256" key="1">
    <source>
        <dbReference type="SAM" id="Phobius"/>
    </source>
</evidence>
<dbReference type="Pfam" id="PF13462">
    <property type="entry name" value="Thioredoxin_4"/>
    <property type="match status" value="1"/>
</dbReference>
<comment type="caution">
    <text evidence="3">The sequence shown here is derived from an EMBL/GenBank/DDBJ whole genome shotgun (WGS) entry which is preliminary data.</text>
</comment>
<proteinExistence type="predicted"/>
<dbReference type="InterPro" id="IPR036249">
    <property type="entry name" value="Thioredoxin-like_sf"/>
</dbReference>
<evidence type="ECO:0000313" key="4">
    <source>
        <dbReference type="Proteomes" id="UP000286208"/>
    </source>
</evidence>
<feature type="domain" description="Thioredoxin-like fold" evidence="2">
    <location>
        <begin position="73"/>
        <end position="247"/>
    </location>
</feature>